<organism evidence="2">
    <name type="scientific">Streptomyces avermitilis</name>
    <dbReference type="NCBI Taxonomy" id="33903"/>
    <lineage>
        <taxon>Bacteria</taxon>
        <taxon>Bacillati</taxon>
        <taxon>Actinomycetota</taxon>
        <taxon>Actinomycetes</taxon>
        <taxon>Kitasatosporales</taxon>
        <taxon>Streptomycetaceae</taxon>
        <taxon>Streptomyces</taxon>
    </lineage>
</organism>
<sequence>MEAIPARHGIVAAARVAADPPRKADVAGMDRADGTAVKALTDMSLPGVWHAQVRRAKGGSGVVGSARTAVPGAELRSRYGRPGHGRRTGTAGSAQSAGRAADTQQIDVTAGGQVERRPTCAVHTVDDRLQAPHASLPIH</sequence>
<evidence type="ECO:0000313" key="2">
    <source>
        <dbReference type="EMBL" id="BBJ48697.1"/>
    </source>
</evidence>
<feature type="compositionally biased region" description="Basic residues" evidence="1">
    <location>
        <begin position="78"/>
        <end position="87"/>
    </location>
</feature>
<gene>
    <name evidence="2" type="ORF">SAVMC3_13260</name>
</gene>
<feature type="compositionally biased region" description="Polar residues" evidence="1">
    <location>
        <begin position="90"/>
        <end position="107"/>
    </location>
</feature>
<evidence type="ECO:0000256" key="1">
    <source>
        <dbReference type="SAM" id="MobiDB-lite"/>
    </source>
</evidence>
<protein>
    <submittedName>
        <fullName evidence="2">Uncharacterized protein</fullName>
    </submittedName>
</protein>
<dbReference type="EMBL" id="AP019621">
    <property type="protein sequence ID" value="BBJ48697.1"/>
    <property type="molecule type" value="Genomic_DNA"/>
</dbReference>
<dbReference type="AlphaFoldDB" id="A0A499VQP5"/>
<name>A0A499VQP5_STRAX</name>
<feature type="region of interest" description="Disordered" evidence="1">
    <location>
        <begin position="58"/>
        <end position="112"/>
    </location>
</feature>
<proteinExistence type="predicted"/>
<accession>A0A499VQP5</accession>
<reference evidence="2" key="1">
    <citation type="submission" date="2019-04" db="EMBL/GenBank/DDBJ databases">
        <title>Draft genome sequences of Streptomyces avermitilis MC3.</title>
        <authorList>
            <person name="Komaki H."/>
            <person name="Tamura T."/>
            <person name="Hosoyama A."/>
        </authorList>
    </citation>
    <scope>NUCLEOTIDE SEQUENCE</scope>
    <source>
        <strain evidence="2">MC3</strain>
    </source>
</reference>